<dbReference type="Gene3D" id="1.10.287.100">
    <property type="match status" value="1"/>
</dbReference>
<dbReference type="CDD" id="cd07976">
    <property type="entry name" value="TFIIA_alpha_beta_like"/>
    <property type="match status" value="2"/>
</dbReference>
<feature type="compositionally biased region" description="Acidic residues" evidence="6">
    <location>
        <begin position="245"/>
        <end position="297"/>
    </location>
</feature>
<gene>
    <name evidence="7" type="ORF">NP493_153g09016</name>
</gene>
<keyword evidence="5" id="KW-0539">Nucleus</keyword>
<dbReference type="InterPro" id="IPR004855">
    <property type="entry name" value="TFIIA_asu/bsu"/>
</dbReference>
<feature type="region of interest" description="Disordered" evidence="6">
    <location>
        <begin position="237"/>
        <end position="299"/>
    </location>
</feature>
<evidence type="ECO:0000256" key="2">
    <source>
        <dbReference type="ARBA" id="ARBA00010059"/>
    </source>
</evidence>
<dbReference type="FunFam" id="1.10.287.100:FF:000001">
    <property type="entry name" value="Transcription initiation factor IIA subunit"/>
    <property type="match status" value="1"/>
</dbReference>
<evidence type="ECO:0000256" key="4">
    <source>
        <dbReference type="ARBA" id="ARBA00023163"/>
    </source>
</evidence>
<evidence type="ECO:0000256" key="1">
    <source>
        <dbReference type="ARBA" id="ARBA00004123"/>
    </source>
</evidence>
<protein>
    <recommendedName>
        <fullName evidence="9">Transcription initiation factor IIA subunit 1</fullName>
    </recommendedName>
</protein>
<evidence type="ECO:0000256" key="3">
    <source>
        <dbReference type="ARBA" id="ARBA00023015"/>
    </source>
</evidence>
<dbReference type="EMBL" id="JAODUO010000153">
    <property type="protein sequence ID" value="KAK2187844.1"/>
    <property type="molecule type" value="Genomic_DNA"/>
</dbReference>
<organism evidence="7 8">
    <name type="scientific">Ridgeia piscesae</name>
    <name type="common">Tubeworm</name>
    <dbReference type="NCBI Taxonomy" id="27915"/>
    <lineage>
        <taxon>Eukaryota</taxon>
        <taxon>Metazoa</taxon>
        <taxon>Spiralia</taxon>
        <taxon>Lophotrochozoa</taxon>
        <taxon>Annelida</taxon>
        <taxon>Polychaeta</taxon>
        <taxon>Sedentaria</taxon>
        <taxon>Canalipalpata</taxon>
        <taxon>Sabellida</taxon>
        <taxon>Siboglinidae</taxon>
        <taxon>Ridgeia</taxon>
    </lineage>
</organism>
<dbReference type="SUPFAM" id="SSF50784">
    <property type="entry name" value="Transcription factor IIA (TFIIA), beta-barrel domain"/>
    <property type="match status" value="1"/>
</dbReference>
<dbReference type="SUPFAM" id="SSF47396">
    <property type="entry name" value="Transcription factor IIA (TFIIA), alpha-helical domain"/>
    <property type="match status" value="1"/>
</dbReference>
<dbReference type="PANTHER" id="PTHR12694">
    <property type="entry name" value="TRANSCRIPTION INITIATION FACTOR IIA SUBUNIT 1"/>
    <property type="match status" value="1"/>
</dbReference>
<dbReference type="AlphaFoldDB" id="A0AAD9P460"/>
<evidence type="ECO:0000256" key="5">
    <source>
        <dbReference type="ARBA" id="ARBA00023242"/>
    </source>
</evidence>
<sequence>MGTPNPVPTFYQKVVEDVVNNVREQFADENVDEQVLVELKQLWESKMQQSKAIDNLTADQNLIVNRHKQQQAAAQALQRTTAVGIPTTGATHLHQPQAIQVQAQLPIFNQAGGTIGLSGAAHAATIALPAGLYQQQLAALQDGRFIVQGAQGTPQLIQLMPGQTLAPAQLQAAGGVTIPVSVVSHTEQPGERKQTTTAQAVIQLDGAMDSKSDDVDVPSVTDHCVDIDNARVKLVRQLDGANDSSSDDDGDDDDDDDDDDDNDDENENNENGDDGPEEEPLNSADDISEEDPTELFDSENVVVCQFEKINRSKNKWKFTLKDGIMNLNGKDYVFQKLTGDAEW</sequence>
<evidence type="ECO:0000313" key="7">
    <source>
        <dbReference type="EMBL" id="KAK2187844.1"/>
    </source>
</evidence>
<dbReference type="FunFam" id="2.30.18.10:FF:000002">
    <property type="entry name" value="Transcription initiation factor IIA subunit 1"/>
    <property type="match status" value="1"/>
</dbReference>
<comment type="caution">
    <text evidence="7">The sequence shown here is derived from an EMBL/GenBank/DDBJ whole genome shotgun (WGS) entry which is preliminary data.</text>
</comment>
<dbReference type="GO" id="GO:0006367">
    <property type="term" value="P:transcription initiation at RNA polymerase II promoter"/>
    <property type="evidence" value="ECO:0007669"/>
    <property type="project" value="InterPro"/>
</dbReference>
<comment type="similarity">
    <text evidence="2">Belongs to the TFIIA subunit 1 family.</text>
</comment>
<evidence type="ECO:0000313" key="8">
    <source>
        <dbReference type="Proteomes" id="UP001209878"/>
    </source>
</evidence>
<keyword evidence="3" id="KW-0805">Transcription regulation</keyword>
<dbReference type="Proteomes" id="UP001209878">
    <property type="component" value="Unassembled WGS sequence"/>
</dbReference>
<evidence type="ECO:0000256" key="6">
    <source>
        <dbReference type="SAM" id="MobiDB-lite"/>
    </source>
</evidence>
<dbReference type="PANTHER" id="PTHR12694:SF8">
    <property type="entry name" value="TRANSCRIPTION INITIATION FACTOR IIA SUBUNIT 1"/>
    <property type="match status" value="1"/>
</dbReference>
<dbReference type="Gene3D" id="2.30.18.10">
    <property type="entry name" value="Transcription factor IIA (TFIIA), beta-barrel domain"/>
    <property type="match status" value="1"/>
</dbReference>
<proteinExistence type="inferred from homology"/>
<reference evidence="7" key="1">
    <citation type="journal article" date="2023" name="Mol. Biol. Evol.">
        <title>Third-Generation Sequencing Reveals the Adaptive Role of the Epigenome in Three Deep-Sea Polychaetes.</title>
        <authorList>
            <person name="Perez M."/>
            <person name="Aroh O."/>
            <person name="Sun Y."/>
            <person name="Lan Y."/>
            <person name="Juniper S.K."/>
            <person name="Young C.R."/>
            <person name="Angers B."/>
            <person name="Qian P.Y."/>
        </authorList>
    </citation>
    <scope>NUCLEOTIDE SEQUENCE</scope>
    <source>
        <strain evidence="7">R07B-5</strain>
    </source>
</reference>
<dbReference type="SMART" id="SM01371">
    <property type="entry name" value="TFIIA"/>
    <property type="match status" value="1"/>
</dbReference>
<comment type="subcellular location">
    <subcellularLocation>
        <location evidence="1">Nucleus</location>
    </subcellularLocation>
</comment>
<accession>A0AAD9P460</accession>
<dbReference type="GO" id="GO:0005672">
    <property type="term" value="C:transcription factor TFIIA complex"/>
    <property type="evidence" value="ECO:0007669"/>
    <property type="project" value="InterPro"/>
</dbReference>
<dbReference type="InterPro" id="IPR009088">
    <property type="entry name" value="TFIIA_b-brl"/>
</dbReference>
<keyword evidence="8" id="KW-1185">Reference proteome</keyword>
<keyword evidence="4" id="KW-0804">Transcription</keyword>
<name>A0AAD9P460_RIDPI</name>
<evidence type="ECO:0008006" key="9">
    <source>
        <dbReference type="Google" id="ProtNLM"/>
    </source>
</evidence>
<dbReference type="Pfam" id="PF03153">
    <property type="entry name" value="TFIIA"/>
    <property type="match status" value="2"/>
</dbReference>